<keyword evidence="3" id="KW-1185">Reference proteome</keyword>
<proteinExistence type="predicted"/>
<dbReference type="PANTHER" id="PTHR36168:SF4">
    <property type="entry name" value="ORC1-LIKE AAA ATPASE DOMAIN-CONTAINING PROTEIN"/>
    <property type="match status" value="1"/>
</dbReference>
<dbReference type="InterPro" id="IPR056808">
    <property type="entry name" value="HTH_AAA"/>
</dbReference>
<dbReference type="Pfam" id="PF24913">
    <property type="entry name" value="WHD_AAA_fung"/>
    <property type="match status" value="1"/>
</dbReference>
<evidence type="ECO:0000313" key="2">
    <source>
        <dbReference type="EMBL" id="QRD01247.1"/>
    </source>
</evidence>
<reference evidence="3" key="1">
    <citation type="journal article" date="2021" name="BMC Genomics">
        <title>Chromosome-level genome assembly and manually-curated proteome of model necrotroph Parastagonospora nodorum Sn15 reveals a genome-wide trove of candidate effector homologs, and redundancy of virulence-related functions within an accessory chromosome.</title>
        <authorList>
            <person name="Bertazzoni S."/>
            <person name="Jones D.A.B."/>
            <person name="Phan H.T."/>
            <person name="Tan K.-C."/>
            <person name="Hane J.K."/>
        </authorList>
    </citation>
    <scope>NUCLEOTIDE SEQUENCE [LARGE SCALE GENOMIC DNA]</scope>
    <source>
        <strain evidence="3">SN15 / ATCC MYA-4574 / FGSC 10173)</strain>
    </source>
</reference>
<gene>
    <name evidence="2" type="ORF">JI435_438980</name>
</gene>
<organism evidence="2 3">
    <name type="scientific">Phaeosphaeria nodorum (strain SN15 / ATCC MYA-4574 / FGSC 10173)</name>
    <name type="common">Glume blotch fungus</name>
    <name type="synonym">Parastagonospora nodorum</name>
    <dbReference type="NCBI Taxonomy" id="321614"/>
    <lineage>
        <taxon>Eukaryota</taxon>
        <taxon>Fungi</taxon>
        <taxon>Dikarya</taxon>
        <taxon>Ascomycota</taxon>
        <taxon>Pezizomycotina</taxon>
        <taxon>Dothideomycetes</taxon>
        <taxon>Pleosporomycetidae</taxon>
        <taxon>Pleosporales</taxon>
        <taxon>Pleosporineae</taxon>
        <taxon>Phaeosphaeriaceae</taxon>
        <taxon>Parastagonospora</taxon>
    </lineage>
</organism>
<protein>
    <recommendedName>
        <fullName evidence="1">AAA protein C-terminal winged helix domain-containing protein</fullName>
    </recommendedName>
</protein>
<dbReference type="EMBL" id="CP069034">
    <property type="protein sequence ID" value="QRD01247.1"/>
    <property type="molecule type" value="Genomic_DNA"/>
</dbReference>
<dbReference type="PANTHER" id="PTHR36168">
    <property type="entry name" value="CHROMOSOME 1, WHOLE GENOME SHOTGUN SEQUENCE"/>
    <property type="match status" value="1"/>
</dbReference>
<feature type="domain" description="AAA protein C-terminal winged helix" evidence="1">
    <location>
        <begin position="4"/>
        <end position="93"/>
    </location>
</feature>
<dbReference type="Proteomes" id="UP000663193">
    <property type="component" value="Chromosome 12"/>
</dbReference>
<dbReference type="AlphaFoldDB" id="A0A7U2F9M8"/>
<dbReference type="OrthoDB" id="511599at2759"/>
<evidence type="ECO:0000259" key="1">
    <source>
        <dbReference type="Pfam" id="PF24913"/>
    </source>
</evidence>
<evidence type="ECO:0000313" key="3">
    <source>
        <dbReference type="Proteomes" id="UP000663193"/>
    </source>
</evidence>
<sequence length="123" mass="14047">MVTALIHRKQPPPTHHSLSQFTLPKIPLQESQQIITRADFIHPFDHIDITHSDANSMVHADSVPMQNAFRDIVSDEGFEEPLRRTPDRLDELEGLARTREVSQCEVLGRIRGDVPIVEYCVKI</sequence>
<accession>A0A7U2F9M8</accession>
<name>A0A7U2F9M8_PHANO</name>
<dbReference type="VEuPathDB" id="FungiDB:JI435_438980"/>